<organism evidence="2 3">
    <name type="scientific">Athelia psychrophila</name>
    <dbReference type="NCBI Taxonomy" id="1759441"/>
    <lineage>
        <taxon>Eukaryota</taxon>
        <taxon>Fungi</taxon>
        <taxon>Dikarya</taxon>
        <taxon>Basidiomycota</taxon>
        <taxon>Agaricomycotina</taxon>
        <taxon>Agaricomycetes</taxon>
        <taxon>Agaricomycetidae</taxon>
        <taxon>Atheliales</taxon>
        <taxon>Atheliaceae</taxon>
        <taxon>Athelia</taxon>
    </lineage>
</organism>
<feature type="compositionally biased region" description="Basic and acidic residues" evidence="1">
    <location>
        <begin position="1120"/>
        <end position="1131"/>
    </location>
</feature>
<gene>
    <name evidence="2" type="ORF">FIBSPDRAFT_880847</name>
</gene>
<name>A0A166WZU7_9AGAM</name>
<evidence type="ECO:0000256" key="1">
    <source>
        <dbReference type="SAM" id="MobiDB-lite"/>
    </source>
</evidence>
<dbReference type="OrthoDB" id="2549237at2759"/>
<evidence type="ECO:0000313" key="3">
    <source>
        <dbReference type="Proteomes" id="UP000076532"/>
    </source>
</evidence>
<feature type="compositionally biased region" description="Polar residues" evidence="1">
    <location>
        <begin position="2451"/>
        <end position="2460"/>
    </location>
</feature>
<feature type="compositionally biased region" description="Polar residues" evidence="1">
    <location>
        <begin position="2295"/>
        <end position="2314"/>
    </location>
</feature>
<feature type="compositionally biased region" description="Polar residues" evidence="1">
    <location>
        <begin position="2116"/>
        <end position="2129"/>
    </location>
</feature>
<dbReference type="Gene3D" id="3.80.10.10">
    <property type="entry name" value="Ribonuclease Inhibitor"/>
    <property type="match status" value="1"/>
</dbReference>
<feature type="region of interest" description="Disordered" evidence="1">
    <location>
        <begin position="2263"/>
        <end position="2469"/>
    </location>
</feature>
<dbReference type="SUPFAM" id="SSF52047">
    <property type="entry name" value="RNI-like"/>
    <property type="match status" value="1"/>
</dbReference>
<keyword evidence="3" id="KW-1185">Reference proteome</keyword>
<feature type="region of interest" description="Disordered" evidence="1">
    <location>
        <begin position="1119"/>
        <end position="1141"/>
    </location>
</feature>
<dbReference type="STRING" id="436010.A0A166WZU7"/>
<reference evidence="2 3" key="1">
    <citation type="journal article" date="2016" name="Mol. Biol. Evol.">
        <title>Comparative Genomics of Early-Diverging Mushroom-Forming Fungi Provides Insights into the Origins of Lignocellulose Decay Capabilities.</title>
        <authorList>
            <person name="Nagy L.G."/>
            <person name="Riley R."/>
            <person name="Tritt A."/>
            <person name="Adam C."/>
            <person name="Daum C."/>
            <person name="Floudas D."/>
            <person name="Sun H."/>
            <person name="Yadav J.S."/>
            <person name="Pangilinan J."/>
            <person name="Larsson K.H."/>
            <person name="Matsuura K."/>
            <person name="Barry K."/>
            <person name="Labutti K."/>
            <person name="Kuo R."/>
            <person name="Ohm R.A."/>
            <person name="Bhattacharya S.S."/>
            <person name="Shirouzu T."/>
            <person name="Yoshinaga Y."/>
            <person name="Martin F.M."/>
            <person name="Grigoriev I.V."/>
            <person name="Hibbett D.S."/>
        </authorList>
    </citation>
    <scope>NUCLEOTIDE SEQUENCE [LARGE SCALE GENOMIC DNA]</scope>
    <source>
        <strain evidence="2 3">CBS 109695</strain>
    </source>
</reference>
<sequence length="2469" mass="272147">MATTSLTQLLIDSDQLSSKERKHKLVASALSSWQRDPKSFRDELDAKLAASDITPQDYGLMLHASASLPWAMDILKKSQYPPIVIVAIELFGKAWRRDPTAVAQVVSDADLVELINNYLPRYATAQLFRVIGSVPRLTSGHHATADNLLKAIFPFLTPNPSTPLSRYARSSTINLVSAASSPVLLKILNRCTSWFDESTWQRVAQRRPEVAKELLLYRVDPARPASADESTHRNSVNTQILWAVLRESQDGPFFKQFVERFVAQALLDKGAPDVFGATRHHRAHTLMPFMAFVLRKRTLKEQQLETALDFCEILNRLVDADAAAKWNMGNAEELLEVACRAYGKSPEEWVLQSGYETTTATTVNATAVLSSIFRNMEYSNDLFANPTQILSKLLRSLPMPARLPFINILFATKTSSSLVVAPENPTAYPNFSTALLAILSPDHGRRILEVGNAAKKAGFLLTSRGYFHNMGTFNHTTDSATPTLHAIWAAAERSPLGSRAAEYGQADEATARDVEDFKQQAVRSRDNRPALVEQALELSMLSRSPSLFIDTLWWAVKRYAKDPETGPGIMNKFVYSDKLVTALYSGPIGFYASDRTRGKLTKKTLQDWCSKTNEVIDALMYLLSVWVNEPSYVHSMKSHYGSVQSELIDMIECRIAFAEVVFPTLLDDLDALRDTLFMPLVDAWIKMERFKIEEHPTILGFDVYHCSPYTDSSTVSIHNRILPAVFPFIEKLCLEREELYKEARCKMNIGGVTVDSRRKVLKGSHNARNILPFNITIAGLRGDNSFQKVSLPRRMAEYVDTIVLEGPSAKLASSSDRWDWYPGQLSLALDSHLSYSATRDEIDRKITKLWHLYGPSGNQPDLRSALLVSNIVQAALWSRPNLMELVLPWLPEFPPKGASENIDFNPLSLLPPNLPKPSEDEESLLILRVPEASQLVAFNALLSPFLNSTSDTISLRKMSRNAMQRVAVFTVAWILTTLEVPRDLSLAASDDTGPVAYAVRNVRLHGSFLEELKTRRHHSIVPSHLLHGLLPSLSYSEVDLLARAVFSAPKTPTNDIISMSILGVLRSLGVPRLASERAFHVFEDVEASSWHRQTLTPRTIGYCQPQEARDSMKRIMTYTQDRHRQQKERQKERRKNAKISGVAESSEGQVPLLKTSTHKMAMQLLKSTALEGSIDANFIEECVAEGLLETPSGIRSYAVDVLTTVVQDLFIITGDERGTSSGMWGMLSPFINVAQHLNEDVFVTEEQWAAARAGTGPMPEIVEERHVAQSLLSFSNMSPSLKRAWAEKVAYPVITGHLHARTRWLRTAIAREGGSKDLEDSAWAISGSGIPVSAYFQIFAPSLPENKSLLEILEREGLGFICRPTCQNLLDLMGKNHESGWERETYGKNVKLITDYAVSDLDSAGGAARSAIHATLVKPNVPTSLVEDCLASLKRIGLTLLRPENAQVHTNLAIRAPYSSFRRFVVNILAPSNAYSLNPNVVYLLSEYLKEAESSEKHNSATNLNGGANYWDLIIILKLLTVRIATDTVSHDSDWVQTRARHLVALAELVAKGGWYHIQFPQAFTPYMRVARAEDVIPICLAMTQAPICPTEHGWLRVLCFDTAATLIRTQHRDIAASVPALRQLGDLRKSPVPISALAPWRFLQRFDPRLLVSAVCTESRRNFRTSASILELTRQVYWQEYPSSLELVDMAEDQTVSVISPFDTLPDAVIDASLGKRIHASTLRVLFGAVIIPDEKNTSASIPISAHPQRYGRAVKTLEFGHPSNLFSAAPLNSDQISAILGGCSNIEELVWSSASPPPDGFCETVSLFNPRLTHFHSTECSYGRESGSVHASHPKWDAPSLPLLSSLPLTSLHISRLSHSGARALSALLANMGEDSLLDDLSIDIVWLDETLCENIVKAGRRLRTISLGTRGTKLDDKGVVSIVEGCENLEELVLDEVQGRLTRSLWSKPTCYPAGLKNFRIAISESGPHHSWTVDHLDSIAAIPFSSLQSFAIVRKEPLPRISGDNVIYSTVADDITCLKPVPEDVMKQIRQAKALTSFECDWWAWSVSDAKSLLECCTELKVTIKICVDAPCAKFLGLASNFASLANLHTLRFSVNPAHAPGTPPMPLVPDCSSSLPTPTGTPDNKANAPLPQAPNGDLPVTQASVSGSDPSMPLMREVKRFIRKCPKLQTLEWFGKCGRGAWTMTQVPSSTCKSSGNVAVTYHPPSISEKALLAVMRQRANTEAHENGAVRIEREGQTWTGEAAVAFAAARSAEIDREQAVASAEKDKHGRSRDGTRRTRTLSVSTSHSGENVQLPTPTDSSHSMSPVSRYSPLAQVPSSHDEAKAVTLPAVAEGPEQGWANGIDHYGGRRRAPSESAKSNAPSATRRRSHSYSNANQDNDEHQDYFSGRGGTSGSRGSAKRRGSAPGTRGFKQRASGAEGAPASAEEGHASRRGKGYSRGSGQSAPTASGSVNGSRRRTTIAS</sequence>
<proteinExistence type="predicted"/>
<feature type="compositionally biased region" description="Basic and acidic residues" evidence="1">
    <location>
        <begin position="2263"/>
        <end position="2282"/>
    </location>
</feature>
<dbReference type="Proteomes" id="UP000076532">
    <property type="component" value="Unassembled WGS sequence"/>
</dbReference>
<dbReference type="EMBL" id="KV417480">
    <property type="protein sequence ID" value="KZP34283.1"/>
    <property type="molecule type" value="Genomic_DNA"/>
</dbReference>
<accession>A0A166WZU7</accession>
<protein>
    <submittedName>
        <fullName evidence="2">Uncharacterized protein</fullName>
    </submittedName>
</protein>
<feature type="region of interest" description="Disordered" evidence="1">
    <location>
        <begin position="2108"/>
        <end position="2155"/>
    </location>
</feature>
<feature type="compositionally biased region" description="Low complexity" evidence="1">
    <location>
        <begin position="2421"/>
        <end position="2431"/>
    </location>
</feature>
<evidence type="ECO:0000313" key="2">
    <source>
        <dbReference type="EMBL" id="KZP34283.1"/>
    </source>
</evidence>
<dbReference type="InterPro" id="IPR032675">
    <property type="entry name" value="LRR_dom_sf"/>
</dbReference>